<dbReference type="GeneID" id="71986268"/>
<dbReference type="InterPro" id="IPR010730">
    <property type="entry name" value="HET"/>
</dbReference>
<dbReference type="KEGG" id="ffu:CLAFUR5_06390"/>
<gene>
    <name evidence="2" type="ORF">CLAFUR5_06390</name>
</gene>
<reference evidence="2" key="2">
    <citation type="journal article" date="2022" name="Microb. Genom.">
        <title>A chromosome-scale genome assembly of the tomato pathogen Cladosporium fulvum reveals a compartmentalized genome architecture and the presence of a dispensable chromosome.</title>
        <authorList>
            <person name="Zaccaron A.Z."/>
            <person name="Chen L.H."/>
            <person name="Samaras A."/>
            <person name="Stergiopoulos I."/>
        </authorList>
    </citation>
    <scope>NUCLEOTIDE SEQUENCE</scope>
    <source>
        <strain evidence="2">Race5_Kim</strain>
    </source>
</reference>
<dbReference type="Proteomes" id="UP000756132">
    <property type="component" value="Chromosome 5"/>
</dbReference>
<dbReference type="PANTHER" id="PTHR10622:SF12">
    <property type="entry name" value="HET DOMAIN-CONTAINING PROTEIN"/>
    <property type="match status" value="1"/>
</dbReference>
<dbReference type="OrthoDB" id="20872at2759"/>
<dbReference type="AlphaFoldDB" id="A0A9Q8P930"/>
<evidence type="ECO:0000259" key="1">
    <source>
        <dbReference type="Pfam" id="PF06985"/>
    </source>
</evidence>
<reference evidence="2" key="1">
    <citation type="submission" date="2021-12" db="EMBL/GenBank/DDBJ databases">
        <authorList>
            <person name="Zaccaron A."/>
            <person name="Stergiopoulos I."/>
        </authorList>
    </citation>
    <scope>NUCLEOTIDE SEQUENCE</scope>
    <source>
        <strain evidence="2">Race5_Kim</strain>
    </source>
</reference>
<proteinExistence type="predicted"/>
<name>A0A9Q8P930_PASFU</name>
<organism evidence="2 3">
    <name type="scientific">Passalora fulva</name>
    <name type="common">Tomato leaf mold</name>
    <name type="synonym">Cladosporium fulvum</name>
    <dbReference type="NCBI Taxonomy" id="5499"/>
    <lineage>
        <taxon>Eukaryota</taxon>
        <taxon>Fungi</taxon>
        <taxon>Dikarya</taxon>
        <taxon>Ascomycota</taxon>
        <taxon>Pezizomycotina</taxon>
        <taxon>Dothideomycetes</taxon>
        <taxon>Dothideomycetidae</taxon>
        <taxon>Mycosphaerellales</taxon>
        <taxon>Mycosphaerellaceae</taxon>
        <taxon>Fulvia</taxon>
    </lineage>
</organism>
<accession>A0A9Q8P930</accession>
<evidence type="ECO:0000313" key="3">
    <source>
        <dbReference type="Proteomes" id="UP000756132"/>
    </source>
</evidence>
<evidence type="ECO:0000313" key="2">
    <source>
        <dbReference type="EMBL" id="UJO17849.1"/>
    </source>
</evidence>
<sequence length="249" mass="28576">MRLINTSTLELQEFFEEDVKPYAILSHRWTKDEFTCKDFIKGRRKQSQGHHKVVEFCSFARGRGHAWAWVDTVCIDKRSSAELSEAINSMFAWYANADECYAYLADVSASAVNGDQDKLMKALVDSEWFDRGWTLQELLAPRQLIFVTRGWKILGRKRRPGPKESQGPLTQAYLHAEDIQWEVSRKTGIPAEVLRDPSMITTFSVAQRMSWAAGRRSTRTEDNAYCMLGLFGVNMSLLYGEGKRAFTRL</sequence>
<dbReference type="Pfam" id="PF06985">
    <property type="entry name" value="HET"/>
    <property type="match status" value="1"/>
</dbReference>
<feature type="domain" description="Heterokaryon incompatibility" evidence="1">
    <location>
        <begin position="22"/>
        <end position="111"/>
    </location>
</feature>
<protein>
    <submittedName>
        <fullName evidence="2">Vegetative incompatibility protein HET-E-1</fullName>
    </submittedName>
</protein>
<dbReference type="PANTHER" id="PTHR10622">
    <property type="entry name" value="HET DOMAIN-CONTAINING PROTEIN"/>
    <property type="match status" value="1"/>
</dbReference>
<dbReference type="RefSeq" id="XP_047762215.1">
    <property type="nucleotide sequence ID" value="XM_047905538.1"/>
</dbReference>
<dbReference type="EMBL" id="CP090167">
    <property type="protein sequence ID" value="UJO17849.1"/>
    <property type="molecule type" value="Genomic_DNA"/>
</dbReference>
<keyword evidence="3" id="KW-1185">Reference proteome</keyword>